<protein>
    <recommendedName>
        <fullName evidence="2">HTH LytTR-type domain-containing protein</fullName>
    </recommendedName>
</protein>
<sequence length="320" mass="35435">MWLAKMMSCRCSIAPLPRIRARPDGRFRAMRPLLREWANGRAASRASPLADARGLAQKTPMDVDQLLGRPERWASVLGWATLAGIEFGVIGPFGSYASHLSTRLTYWIALFWVGSLLLWPCVVAGLMLGPRRGFPPLFSSVAVVLVACVPLAALGAAGTWLFWPGRAAGMHLLEWYGLTIVVALPAMMGLLWLELGRKAGARSLFRLGPARRTVTALPDHLLANALCLQMEDHHVRVHLHGRSSLHFGVMRDVVAGLDPRRGLQVHRSWWVARSAVRRWHQDGRSVTLELVNGLIVPVARNRVALLRAEGWLDEDEALRA</sequence>
<feature type="transmembrane region" description="Helical" evidence="1">
    <location>
        <begin position="76"/>
        <end position="98"/>
    </location>
</feature>
<evidence type="ECO:0000256" key="1">
    <source>
        <dbReference type="SAM" id="Phobius"/>
    </source>
</evidence>
<evidence type="ECO:0000259" key="2">
    <source>
        <dbReference type="PROSITE" id="PS50930"/>
    </source>
</evidence>
<comment type="caution">
    <text evidence="3">The sequence shown here is derived from an EMBL/GenBank/DDBJ whole genome shotgun (WGS) entry which is preliminary data.</text>
</comment>
<dbReference type="EMBL" id="NWUF01000003">
    <property type="protein sequence ID" value="PCE43444.1"/>
    <property type="molecule type" value="Genomic_DNA"/>
</dbReference>
<feature type="domain" description="HTH LytTR-type" evidence="2">
    <location>
        <begin position="228"/>
        <end position="312"/>
    </location>
</feature>
<gene>
    <name evidence="3" type="ORF">COO09_03800</name>
</gene>
<dbReference type="Pfam" id="PF04397">
    <property type="entry name" value="LytTR"/>
    <property type="match status" value="1"/>
</dbReference>
<dbReference type="GO" id="GO:0003677">
    <property type="term" value="F:DNA binding"/>
    <property type="evidence" value="ECO:0007669"/>
    <property type="project" value="InterPro"/>
</dbReference>
<reference evidence="3 4" key="1">
    <citation type="submission" date="2017-09" db="EMBL/GenBank/DDBJ databases">
        <title>The Catabolism of 3,6-Dichlorosalicylic acid is Initiated by the Cytochrome P450 Monooxygenase DsmABC in Rhizorhabdus dicambivorans Ndbn-20.</title>
        <authorList>
            <person name="Na L."/>
        </authorList>
    </citation>
    <scope>NUCLEOTIDE SEQUENCE [LARGE SCALE GENOMIC DNA]</scope>
    <source>
        <strain evidence="3 4">Ndbn-20m</strain>
    </source>
</reference>
<proteinExistence type="predicted"/>
<feature type="transmembrane region" description="Helical" evidence="1">
    <location>
        <begin position="141"/>
        <end position="163"/>
    </location>
</feature>
<accession>A0A2A4FXB8</accession>
<keyword evidence="1" id="KW-1133">Transmembrane helix</keyword>
<feature type="transmembrane region" description="Helical" evidence="1">
    <location>
        <begin position="175"/>
        <end position="193"/>
    </location>
</feature>
<evidence type="ECO:0000313" key="3">
    <source>
        <dbReference type="EMBL" id="PCE43444.1"/>
    </source>
</evidence>
<dbReference type="PROSITE" id="PS50930">
    <property type="entry name" value="HTH_LYTTR"/>
    <property type="match status" value="1"/>
</dbReference>
<dbReference type="AlphaFoldDB" id="A0A2A4FXB8"/>
<name>A0A2A4FXB8_9SPHN</name>
<dbReference type="Gene3D" id="2.40.50.1020">
    <property type="entry name" value="LytTr DNA-binding domain"/>
    <property type="match status" value="1"/>
</dbReference>
<keyword evidence="1" id="KW-0812">Transmembrane</keyword>
<organism evidence="3 4">
    <name type="scientific">Rhizorhabdus dicambivorans</name>
    <dbReference type="NCBI Taxonomy" id="1850238"/>
    <lineage>
        <taxon>Bacteria</taxon>
        <taxon>Pseudomonadati</taxon>
        <taxon>Pseudomonadota</taxon>
        <taxon>Alphaproteobacteria</taxon>
        <taxon>Sphingomonadales</taxon>
        <taxon>Sphingomonadaceae</taxon>
        <taxon>Rhizorhabdus</taxon>
    </lineage>
</organism>
<dbReference type="SMART" id="SM00850">
    <property type="entry name" value="LytTR"/>
    <property type="match status" value="1"/>
</dbReference>
<evidence type="ECO:0000313" key="4">
    <source>
        <dbReference type="Proteomes" id="UP000218934"/>
    </source>
</evidence>
<keyword evidence="4" id="KW-1185">Reference proteome</keyword>
<feature type="transmembrane region" description="Helical" evidence="1">
    <location>
        <begin position="104"/>
        <end position="129"/>
    </location>
</feature>
<keyword evidence="1" id="KW-0472">Membrane</keyword>
<dbReference type="InterPro" id="IPR007492">
    <property type="entry name" value="LytTR_DNA-bd_dom"/>
</dbReference>
<dbReference type="Proteomes" id="UP000218934">
    <property type="component" value="Unassembled WGS sequence"/>
</dbReference>